<dbReference type="HAMAP" id="MF_00300">
    <property type="entry name" value="Chorismate_synth"/>
    <property type="match status" value="1"/>
</dbReference>
<organism evidence="8 9">
    <name type="scientific">Plasmodium gonderi</name>
    <dbReference type="NCBI Taxonomy" id="77519"/>
    <lineage>
        <taxon>Eukaryota</taxon>
        <taxon>Sar</taxon>
        <taxon>Alveolata</taxon>
        <taxon>Apicomplexa</taxon>
        <taxon>Aconoidasida</taxon>
        <taxon>Haemosporida</taxon>
        <taxon>Plasmodiidae</taxon>
        <taxon>Plasmodium</taxon>
        <taxon>Plasmodium (Plasmodium)</taxon>
    </lineage>
</organism>
<keyword evidence="4" id="KW-0028">Amino-acid biosynthesis</keyword>
<dbReference type="EMBL" id="BDQF01000012">
    <property type="protein sequence ID" value="GAW81800.1"/>
    <property type="molecule type" value="Genomic_DNA"/>
</dbReference>
<dbReference type="GO" id="GO:0010181">
    <property type="term" value="F:FMN binding"/>
    <property type="evidence" value="ECO:0007669"/>
    <property type="project" value="TreeGrafter"/>
</dbReference>
<dbReference type="Gene3D" id="3.60.150.10">
    <property type="entry name" value="Chorismate synthase AroC"/>
    <property type="match status" value="3"/>
</dbReference>
<comment type="similarity">
    <text evidence="2">Belongs to the chorismate synthase family.</text>
</comment>
<dbReference type="Pfam" id="PF01264">
    <property type="entry name" value="Chorismate_synt"/>
    <property type="match status" value="2"/>
</dbReference>
<keyword evidence="9" id="KW-1185">Reference proteome</keyword>
<keyword evidence="6" id="KW-0456">Lyase</keyword>
<reference evidence="9" key="1">
    <citation type="submission" date="2017-04" db="EMBL/GenBank/DDBJ databases">
        <title>Plasmodium gonderi genome.</title>
        <authorList>
            <person name="Arisue N."/>
            <person name="Honma H."/>
            <person name="Kawai S."/>
            <person name="Tougan T."/>
            <person name="Tanabe K."/>
            <person name="Horii T."/>
        </authorList>
    </citation>
    <scope>NUCLEOTIDE SEQUENCE [LARGE SCALE GENOMIC DNA]</scope>
    <source>
        <strain evidence="9">ATCC 30045</strain>
    </source>
</reference>
<sequence>MSTYGTLLRVTSFGESHGKAIGCVIDGFLPNVEIDFDLIQKQLNRRRPNQSKLTSNRNEQDKIIILSGFDENKTLGTPIAFLINNEDVKKENYSSFINIPRPGHGDYTYFMKYNVKNKSGSSRFSGRETATRVAAGACIEQWLNSFYNCTIICYVHSVGTIKLPDHVSKNFEQYPPSRDLIDTYGSVRYDERRKIFIDFFNNMYNENGILLGKHLLQQDKSICQTYHTRLSEKDNHISDKSWNKGNETSTNELKCKEKNQDDGYVILQTRCPHPFTAVQICSYILKLKNAGDSIGGIATCVVKNVPIGIGEPIFEKIEAELGKIILSIPAVKGIEFGTGFHGTYMLGSEHNDLFTTLDCKQEEGTTPNGRIQMNTVGNKLREELHEWNYTTDSFFFKINDSHRPGDVSNRSGDASNRSGDVSNRSGDASNRSGDVSNRSGDVSNRSGDASNRSGDVSNPSEEHIDESIRKKVPSKVEKLLVTKTNNCGGILAGITTGNNIVFRSAIKPVSSIQIEKETCDFYGKMCKLKVKGMHDCCILPRIPPIIEASACIVIGDMILRQVAKYSYNKLPSLGCISSSTTEWNR</sequence>
<dbReference type="OMA" id="MLSINAV"/>
<dbReference type="GO" id="GO:0008652">
    <property type="term" value="P:amino acid biosynthetic process"/>
    <property type="evidence" value="ECO:0007669"/>
    <property type="project" value="UniProtKB-KW"/>
</dbReference>
<evidence type="ECO:0000256" key="1">
    <source>
        <dbReference type="ARBA" id="ARBA00005044"/>
    </source>
</evidence>
<dbReference type="RefSeq" id="XP_028544389.1">
    <property type="nucleotide sequence ID" value="XM_028688588.1"/>
</dbReference>
<dbReference type="AlphaFoldDB" id="A0A1Y1JHT5"/>
<feature type="region of interest" description="Disordered" evidence="7">
    <location>
        <begin position="401"/>
        <end position="468"/>
    </location>
</feature>
<dbReference type="GO" id="GO:0005829">
    <property type="term" value="C:cytosol"/>
    <property type="evidence" value="ECO:0007669"/>
    <property type="project" value="TreeGrafter"/>
</dbReference>
<dbReference type="PANTHER" id="PTHR21085:SF0">
    <property type="entry name" value="CHORISMATE SYNTHASE"/>
    <property type="match status" value="1"/>
</dbReference>
<comment type="pathway">
    <text evidence="1">Metabolic intermediate biosynthesis; chorismate biosynthesis; chorismate from D-erythrose 4-phosphate and phosphoenolpyruvate: step 7/7.</text>
</comment>
<gene>
    <name evidence="8" type="ORF">PGO_112510</name>
</gene>
<dbReference type="Proteomes" id="UP000195521">
    <property type="component" value="Unassembled WGS sequence"/>
</dbReference>
<dbReference type="InterPro" id="IPR000453">
    <property type="entry name" value="Chorismate_synth"/>
</dbReference>
<feature type="compositionally biased region" description="Polar residues" evidence="7">
    <location>
        <begin position="408"/>
        <end position="459"/>
    </location>
</feature>
<dbReference type="PANTHER" id="PTHR21085">
    <property type="entry name" value="CHORISMATE SYNTHASE"/>
    <property type="match status" value="1"/>
</dbReference>
<dbReference type="SUPFAM" id="SSF103263">
    <property type="entry name" value="Chorismate synthase, AroC"/>
    <property type="match status" value="2"/>
</dbReference>
<evidence type="ECO:0000256" key="6">
    <source>
        <dbReference type="ARBA" id="ARBA00023239"/>
    </source>
</evidence>
<dbReference type="GeneID" id="39748529"/>
<evidence type="ECO:0000313" key="9">
    <source>
        <dbReference type="Proteomes" id="UP000195521"/>
    </source>
</evidence>
<dbReference type="GO" id="GO:0009073">
    <property type="term" value="P:aromatic amino acid family biosynthetic process"/>
    <property type="evidence" value="ECO:0007669"/>
    <property type="project" value="UniProtKB-KW"/>
</dbReference>
<dbReference type="InterPro" id="IPR035904">
    <property type="entry name" value="Chorismate_synth_AroC_sf"/>
</dbReference>
<accession>A0A1Y1JHT5</accession>
<evidence type="ECO:0000256" key="7">
    <source>
        <dbReference type="SAM" id="MobiDB-lite"/>
    </source>
</evidence>
<dbReference type="CDD" id="cd07304">
    <property type="entry name" value="Chorismate_synthase"/>
    <property type="match status" value="1"/>
</dbReference>
<evidence type="ECO:0000256" key="4">
    <source>
        <dbReference type="ARBA" id="ARBA00022605"/>
    </source>
</evidence>
<protein>
    <recommendedName>
        <fullName evidence="3">chorismate synthase</fullName>
        <ecNumber evidence="3">4.2.3.5</ecNumber>
    </recommendedName>
</protein>
<dbReference type="GO" id="GO:0004107">
    <property type="term" value="F:chorismate synthase activity"/>
    <property type="evidence" value="ECO:0007669"/>
    <property type="project" value="UniProtKB-EC"/>
</dbReference>
<evidence type="ECO:0000256" key="3">
    <source>
        <dbReference type="ARBA" id="ARBA00013036"/>
    </source>
</evidence>
<evidence type="ECO:0000313" key="8">
    <source>
        <dbReference type="EMBL" id="GAW81800.1"/>
    </source>
</evidence>
<dbReference type="EC" id="4.2.3.5" evidence="3"/>
<evidence type="ECO:0000256" key="5">
    <source>
        <dbReference type="ARBA" id="ARBA00023141"/>
    </source>
</evidence>
<keyword evidence="5" id="KW-0057">Aromatic amino acid biosynthesis</keyword>
<comment type="caution">
    <text evidence="8">The sequence shown here is derived from an EMBL/GenBank/DDBJ whole genome shotgun (WGS) entry which is preliminary data.</text>
</comment>
<name>A0A1Y1JHT5_PLAGO</name>
<proteinExistence type="inferred from homology"/>
<dbReference type="GO" id="GO:0009423">
    <property type="term" value="P:chorismate biosynthetic process"/>
    <property type="evidence" value="ECO:0007669"/>
    <property type="project" value="TreeGrafter"/>
</dbReference>
<evidence type="ECO:0000256" key="2">
    <source>
        <dbReference type="ARBA" id="ARBA00008014"/>
    </source>
</evidence>
<dbReference type="OrthoDB" id="1721239at2759"/>